<evidence type="ECO:0000256" key="1">
    <source>
        <dbReference type="SAM" id="Phobius"/>
    </source>
</evidence>
<name>M0MMF7_HALMO</name>
<dbReference type="Proteomes" id="UP000011568">
    <property type="component" value="Unassembled WGS sequence"/>
</dbReference>
<feature type="transmembrane region" description="Helical" evidence="1">
    <location>
        <begin position="90"/>
        <end position="113"/>
    </location>
</feature>
<dbReference type="STRING" id="931277.C448_05803"/>
<accession>M0MMF7</accession>
<comment type="caution">
    <text evidence="2">The sequence shown here is derived from an EMBL/GenBank/DDBJ whole genome shotgun (WGS) entry which is preliminary data.</text>
</comment>
<proteinExistence type="predicted"/>
<evidence type="ECO:0000313" key="2">
    <source>
        <dbReference type="EMBL" id="EMA46882.1"/>
    </source>
</evidence>
<keyword evidence="1" id="KW-1133">Transmembrane helix</keyword>
<keyword evidence="3" id="KW-1185">Reference proteome</keyword>
<keyword evidence="1" id="KW-0472">Membrane</keyword>
<dbReference type="RefSeq" id="WP_004052653.1">
    <property type="nucleotide sequence ID" value="NZ_AOMC01000085.1"/>
</dbReference>
<protein>
    <submittedName>
        <fullName evidence="2">Uncharacterized protein</fullName>
    </submittedName>
</protein>
<dbReference type="eggNOG" id="arCOG06293">
    <property type="taxonomic scope" value="Archaea"/>
</dbReference>
<feature type="transmembrane region" description="Helical" evidence="1">
    <location>
        <begin position="134"/>
        <end position="159"/>
    </location>
</feature>
<sequence>MHDEASKSDDGTGSVSFERSTRAGADLAAALSFPLTTNRRALGAAALSVVTYVGLILSSFPGYSAQMLGADLGYIDNAVLALTANTYASIGPFGLGLIVAYAVLTGVALTNVATQLRTQDISGVRDLLGVVPGLLASGCASCGAGVLGLLGFAGALAAMPFDGNLLRLGGIVLLLFFLARSGDPRSCRVN</sequence>
<reference evidence="2 3" key="1">
    <citation type="journal article" date="2014" name="PLoS Genet.">
        <title>Phylogenetically driven sequencing of extremely halophilic archaea reveals strategies for static and dynamic osmo-response.</title>
        <authorList>
            <person name="Becker E.A."/>
            <person name="Seitzer P.M."/>
            <person name="Tritt A."/>
            <person name="Larsen D."/>
            <person name="Krusor M."/>
            <person name="Yao A.I."/>
            <person name="Wu D."/>
            <person name="Madern D."/>
            <person name="Eisen J.A."/>
            <person name="Darling A.E."/>
            <person name="Facciotti M.T."/>
        </authorList>
    </citation>
    <scope>NUCLEOTIDE SEQUENCE [LARGE SCALE GENOMIC DNA]</scope>
    <source>
        <strain evidence="2 3">DSM 1307</strain>
    </source>
</reference>
<feature type="transmembrane region" description="Helical" evidence="1">
    <location>
        <begin position="165"/>
        <end position="182"/>
    </location>
</feature>
<dbReference type="EMBL" id="AOMC01000085">
    <property type="protein sequence ID" value="EMA46882.1"/>
    <property type="molecule type" value="Genomic_DNA"/>
</dbReference>
<evidence type="ECO:0000313" key="3">
    <source>
        <dbReference type="Proteomes" id="UP000011568"/>
    </source>
</evidence>
<dbReference type="PATRIC" id="fig|931277.6.peg.1135"/>
<dbReference type="AlphaFoldDB" id="M0MMF7"/>
<feature type="transmembrane region" description="Helical" evidence="1">
    <location>
        <begin position="41"/>
        <end position="60"/>
    </location>
</feature>
<keyword evidence="1" id="KW-0812">Transmembrane</keyword>
<gene>
    <name evidence="2" type="ORF">C448_05803</name>
</gene>
<organism evidence="2 3">
    <name type="scientific">Halococcus morrhuae DSM 1307</name>
    <dbReference type="NCBI Taxonomy" id="931277"/>
    <lineage>
        <taxon>Archaea</taxon>
        <taxon>Methanobacteriati</taxon>
        <taxon>Methanobacteriota</taxon>
        <taxon>Stenosarchaea group</taxon>
        <taxon>Halobacteria</taxon>
        <taxon>Halobacteriales</taxon>
        <taxon>Halococcaceae</taxon>
        <taxon>Halococcus</taxon>
    </lineage>
</organism>